<feature type="region of interest" description="Disordered" evidence="4">
    <location>
        <begin position="710"/>
        <end position="749"/>
    </location>
</feature>
<feature type="compositionally biased region" description="Polar residues" evidence="4">
    <location>
        <begin position="12"/>
        <end position="22"/>
    </location>
</feature>
<dbReference type="InterPro" id="IPR007219">
    <property type="entry name" value="XnlR_reg_dom"/>
</dbReference>
<dbReference type="RefSeq" id="XP_007699942.1">
    <property type="nucleotide sequence ID" value="XM_007701752.1"/>
</dbReference>
<dbReference type="AlphaFoldDB" id="M2SP10"/>
<dbReference type="SMART" id="SM00906">
    <property type="entry name" value="Fungal_trans"/>
    <property type="match status" value="1"/>
</dbReference>
<dbReference type="EMBL" id="KB445643">
    <property type="protein sequence ID" value="EMD64030.1"/>
    <property type="molecule type" value="Genomic_DNA"/>
</dbReference>
<dbReference type="SMART" id="SM00066">
    <property type="entry name" value="GAL4"/>
    <property type="match status" value="1"/>
</dbReference>
<evidence type="ECO:0000256" key="3">
    <source>
        <dbReference type="ARBA" id="ARBA00023242"/>
    </source>
</evidence>
<dbReference type="OMA" id="CDPSIHE"/>
<dbReference type="PANTHER" id="PTHR31001:SF50">
    <property type="entry name" value="ZN(II)2CYS6 TRANSCRIPTION FACTOR (EUROFUNG)"/>
    <property type="match status" value="1"/>
</dbReference>
<dbReference type="InterPro" id="IPR036864">
    <property type="entry name" value="Zn2-C6_fun-type_DNA-bd_sf"/>
</dbReference>
<evidence type="ECO:0000256" key="4">
    <source>
        <dbReference type="SAM" id="MobiDB-lite"/>
    </source>
</evidence>
<keyword evidence="2" id="KW-0479">Metal-binding</keyword>
<sequence>MSTMSDERRPSQDSPNLSQPSRTANGPSPGTAPTPTPNPRSCITCRRRKVKCDKKNPCSHCVRAKIDCVFPGPGRAPRKSRKPPDAELLERLRRLEGVVTSLNAQVEGHDSNSSTKNNNDDVADRQREPTNTAAAQDQCPLGTTPTTTTPNDDSLQGLEARFGRLVVENGRSRYINNSFWASLNNEVEDLKSILMEPSDDEDDAHTPESSEPSSQYHSFIFGYSSSNVDMQALHPPEHQARQFWNIYKENVEPLTKVLHVPTFEPTILNAAANVEKVSKGLEAWLFVIYYGAVTSITPVECRDKWGEERSTLLTRFRFGLEQALARANFLYCDEILILQAFVVYLVLLRRNDDARKIWTLTGLVVRIAQTLGIHRDGTHFDLPPFEVEMRRRLWWQVCILDARSAEDQGCDPSIHEALFDTKMPLNVDDNDLRPEMTEFPQGRQGFTDMTFCLLRFEIANLMRRIIYVPPGPNKCTQFFTNLTVEQKEKWITDCHQAIEEKYLKDCDMTIPLCWVTATVSRLIMSKMWLIVYHPHQRKDGGATLSQEIRDKLFVTSLENIEYGLLLETEARTMKWGWLFQTYVQWHAIAFLLSELCVRTKGEAVDRAWRALETCANRWWLPFADNEPQRKAHHSYIWKPLAKLLEKAKLARERELALEQAVSSFQNRQFTSETFDLKSAETLQQTDTTSFTSPQQNSQTLDNMLRPVAPKLGAIPGTQQPSWPNGMDMQRPLPDGPAIGFPDDVRDPSNSAQAFRNISRYDLDDIINDVMAGTPLDFSSYVQGTASTPGAAHPNLSQTSQSLSAAEVFATNAPTAANGYRTFSDGMLPNATMGFDINSNGGQGMTSIREATNGQEMNGNDIMDNGDIDWPLWDDMVNQLGADSHLANPSTRTGPGTLGIVPWF</sequence>
<accession>M2SP10</accession>
<dbReference type="Pfam" id="PF04082">
    <property type="entry name" value="Fungal_trans"/>
    <property type="match status" value="1"/>
</dbReference>
<dbReference type="GO" id="GO:0008270">
    <property type="term" value="F:zinc ion binding"/>
    <property type="evidence" value="ECO:0007669"/>
    <property type="project" value="InterPro"/>
</dbReference>
<dbReference type="PROSITE" id="PS50048">
    <property type="entry name" value="ZN2_CY6_FUNGAL_2"/>
    <property type="match status" value="1"/>
</dbReference>
<gene>
    <name evidence="6" type="ORF">COCSADRAFT_142075</name>
</gene>
<dbReference type="GO" id="GO:0003677">
    <property type="term" value="F:DNA binding"/>
    <property type="evidence" value="ECO:0007669"/>
    <property type="project" value="InterPro"/>
</dbReference>
<dbReference type="HOGENOM" id="CLU_004083_4_0_1"/>
<dbReference type="GeneID" id="19131230"/>
<reference evidence="7" key="2">
    <citation type="journal article" date="2013" name="PLoS Genet.">
        <title>Comparative genome structure, secondary metabolite, and effector coding capacity across Cochliobolus pathogens.</title>
        <authorList>
            <person name="Condon B.J."/>
            <person name="Leng Y."/>
            <person name="Wu D."/>
            <person name="Bushley K.E."/>
            <person name="Ohm R.A."/>
            <person name="Otillar R."/>
            <person name="Martin J."/>
            <person name="Schackwitz W."/>
            <person name="Grimwood J."/>
            <person name="MohdZainudin N."/>
            <person name="Xue C."/>
            <person name="Wang R."/>
            <person name="Manning V.A."/>
            <person name="Dhillon B."/>
            <person name="Tu Z.J."/>
            <person name="Steffenson B.J."/>
            <person name="Salamov A."/>
            <person name="Sun H."/>
            <person name="Lowry S."/>
            <person name="LaButti K."/>
            <person name="Han J."/>
            <person name="Copeland A."/>
            <person name="Lindquist E."/>
            <person name="Barry K."/>
            <person name="Schmutz J."/>
            <person name="Baker S.E."/>
            <person name="Ciuffetti L.M."/>
            <person name="Grigoriev I.V."/>
            <person name="Zhong S."/>
            <person name="Turgeon B.G."/>
        </authorList>
    </citation>
    <scope>NUCLEOTIDE SEQUENCE [LARGE SCALE GENOMIC DNA]</scope>
    <source>
        <strain evidence="7">ND90Pr / ATCC 201652</strain>
    </source>
</reference>
<evidence type="ECO:0000256" key="1">
    <source>
        <dbReference type="ARBA" id="ARBA00004123"/>
    </source>
</evidence>
<feature type="region of interest" description="Disordered" evidence="4">
    <location>
        <begin position="102"/>
        <end position="156"/>
    </location>
</feature>
<feature type="region of interest" description="Disordered" evidence="4">
    <location>
        <begin position="1"/>
        <end position="42"/>
    </location>
</feature>
<evidence type="ECO:0000313" key="6">
    <source>
        <dbReference type="EMBL" id="EMD64030.1"/>
    </source>
</evidence>
<dbReference type="Pfam" id="PF00172">
    <property type="entry name" value="Zn_clus"/>
    <property type="match status" value="1"/>
</dbReference>
<dbReference type="GO" id="GO:0006351">
    <property type="term" value="P:DNA-templated transcription"/>
    <property type="evidence" value="ECO:0007669"/>
    <property type="project" value="InterPro"/>
</dbReference>
<dbReference type="Proteomes" id="UP000016934">
    <property type="component" value="Unassembled WGS sequence"/>
</dbReference>
<dbReference type="CDD" id="cd12148">
    <property type="entry name" value="fungal_TF_MHR"/>
    <property type="match status" value="1"/>
</dbReference>
<dbReference type="Gene3D" id="4.10.240.10">
    <property type="entry name" value="Zn(2)-C6 fungal-type DNA-binding domain"/>
    <property type="match status" value="1"/>
</dbReference>
<name>M2SP10_COCSN</name>
<comment type="subcellular location">
    <subcellularLocation>
        <location evidence="1">Nucleus</location>
    </subcellularLocation>
</comment>
<feature type="compositionally biased region" description="Basic and acidic residues" evidence="4">
    <location>
        <begin position="1"/>
        <end position="11"/>
    </location>
</feature>
<dbReference type="GO" id="GO:0005634">
    <property type="term" value="C:nucleus"/>
    <property type="evidence" value="ECO:0007669"/>
    <property type="project" value="UniProtKB-SubCell"/>
</dbReference>
<dbReference type="CDD" id="cd00067">
    <property type="entry name" value="GAL4"/>
    <property type="match status" value="1"/>
</dbReference>
<dbReference type="GO" id="GO:0000981">
    <property type="term" value="F:DNA-binding transcription factor activity, RNA polymerase II-specific"/>
    <property type="evidence" value="ECO:0007669"/>
    <property type="project" value="InterPro"/>
</dbReference>
<dbReference type="OrthoDB" id="3989227at2759"/>
<reference evidence="6 7" key="1">
    <citation type="journal article" date="2012" name="PLoS Pathog.">
        <title>Diverse lifestyles and strategies of plant pathogenesis encoded in the genomes of eighteen Dothideomycetes fungi.</title>
        <authorList>
            <person name="Ohm R.A."/>
            <person name="Feau N."/>
            <person name="Henrissat B."/>
            <person name="Schoch C.L."/>
            <person name="Horwitz B.A."/>
            <person name="Barry K.W."/>
            <person name="Condon B.J."/>
            <person name="Copeland A.C."/>
            <person name="Dhillon B."/>
            <person name="Glaser F."/>
            <person name="Hesse C.N."/>
            <person name="Kosti I."/>
            <person name="LaButti K."/>
            <person name="Lindquist E.A."/>
            <person name="Lucas S."/>
            <person name="Salamov A.A."/>
            <person name="Bradshaw R.E."/>
            <person name="Ciuffetti L."/>
            <person name="Hamelin R.C."/>
            <person name="Kema G.H.J."/>
            <person name="Lawrence C."/>
            <person name="Scott J.A."/>
            <person name="Spatafora J.W."/>
            <person name="Turgeon B.G."/>
            <person name="de Wit P.J.G.M."/>
            <person name="Zhong S."/>
            <person name="Goodwin S.B."/>
            <person name="Grigoriev I.V."/>
        </authorList>
    </citation>
    <scope>NUCLEOTIDE SEQUENCE [LARGE SCALE GENOMIC DNA]</scope>
    <source>
        <strain evidence="7">ND90Pr / ATCC 201652</strain>
    </source>
</reference>
<feature type="compositionally biased region" description="Basic and acidic residues" evidence="4">
    <location>
        <begin position="118"/>
        <end position="128"/>
    </location>
</feature>
<evidence type="ECO:0000256" key="2">
    <source>
        <dbReference type="ARBA" id="ARBA00022723"/>
    </source>
</evidence>
<evidence type="ECO:0000259" key="5">
    <source>
        <dbReference type="PROSITE" id="PS50048"/>
    </source>
</evidence>
<dbReference type="InterPro" id="IPR001138">
    <property type="entry name" value="Zn2Cys6_DnaBD"/>
</dbReference>
<keyword evidence="3" id="KW-0539">Nucleus</keyword>
<dbReference type="SUPFAM" id="SSF57701">
    <property type="entry name" value="Zn2/Cys6 DNA-binding domain"/>
    <property type="match status" value="1"/>
</dbReference>
<keyword evidence="7" id="KW-1185">Reference proteome</keyword>
<dbReference type="PANTHER" id="PTHR31001">
    <property type="entry name" value="UNCHARACTERIZED TRANSCRIPTIONAL REGULATORY PROTEIN"/>
    <property type="match status" value="1"/>
</dbReference>
<feature type="domain" description="Zn(2)-C6 fungal-type" evidence="5">
    <location>
        <begin position="41"/>
        <end position="70"/>
    </location>
</feature>
<dbReference type="KEGG" id="bsc:COCSADRAFT_142075"/>
<organism evidence="6 7">
    <name type="scientific">Cochliobolus sativus (strain ND90Pr / ATCC 201652)</name>
    <name type="common">Common root rot and spot blotch fungus</name>
    <name type="synonym">Bipolaris sorokiniana</name>
    <dbReference type="NCBI Taxonomy" id="665912"/>
    <lineage>
        <taxon>Eukaryota</taxon>
        <taxon>Fungi</taxon>
        <taxon>Dikarya</taxon>
        <taxon>Ascomycota</taxon>
        <taxon>Pezizomycotina</taxon>
        <taxon>Dothideomycetes</taxon>
        <taxon>Pleosporomycetidae</taxon>
        <taxon>Pleosporales</taxon>
        <taxon>Pleosporineae</taxon>
        <taxon>Pleosporaceae</taxon>
        <taxon>Bipolaris</taxon>
    </lineage>
</organism>
<dbReference type="PROSITE" id="PS00463">
    <property type="entry name" value="ZN2_CY6_FUNGAL_1"/>
    <property type="match status" value="1"/>
</dbReference>
<protein>
    <recommendedName>
        <fullName evidence="5">Zn(2)-C6 fungal-type domain-containing protein</fullName>
    </recommendedName>
</protein>
<proteinExistence type="predicted"/>
<dbReference type="eggNOG" id="ENOG502SIT3">
    <property type="taxonomic scope" value="Eukaryota"/>
</dbReference>
<dbReference type="InterPro" id="IPR050613">
    <property type="entry name" value="Sec_Metabolite_Reg"/>
</dbReference>
<evidence type="ECO:0000313" key="7">
    <source>
        <dbReference type="Proteomes" id="UP000016934"/>
    </source>
</evidence>